<accession>A0ABK0LRE5</accession>
<dbReference type="Ensembl" id="ENSRNOT00000155959.1">
    <property type="protein sequence ID" value="ENSRNOP00000107800.1"/>
    <property type="gene ID" value="ENSRNOG00000083477.1"/>
</dbReference>
<sequence length="296" mass="34046">MKPEHRTIATRQWTRSALAYHTRSSAKKKRISLRRMSTPSFQKQRRRSPSSQALGTIVGCRFSHGWKKCDDPVTQWKAIILDQLPTSPSLYLVKYDGIDCVYGLALHSDERILKHKILTHKVVFPQVKEAHLASAMVGRALEHKFEGKHSSRDNWRVVVLAQVPIMKDWFYITYEKDPVLYIYQILDDYTEGNIHIIPEITPVEVKSDVDSDILTGQCVQFIRSDGSKKISKVVYQVLAKPSVYFIKFDCDVHIYVYNLMEKIVKVKFTKCGGHGWGIYRVGGNVCFSVFQIHKGL</sequence>
<gene>
    <name evidence="3" type="primary">LOC134484396</name>
</gene>
<evidence type="ECO:0000313" key="3">
    <source>
        <dbReference type="Ensembl" id="ENSRNOP00000107800.1"/>
    </source>
</evidence>
<dbReference type="Gene3D" id="2.80.10.70">
    <property type="entry name" value="Spindlin/Ssty"/>
    <property type="match status" value="1"/>
</dbReference>
<reference evidence="3" key="1">
    <citation type="submission" date="2024-01" db="EMBL/GenBank/DDBJ databases">
        <title>GRCr8: a new rat reference genome assembly contstructed from accurate long reads and long range scaffolding.</title>
        <authorList>
            <person name="Doris P.A."/>
            <person name="Kalbfleisch T."/>
            <person name="Li K."/>
            <person name="Howe K."/>
            <person name="Wood J."/>
        </authorList>
    </citation>
    <scope>NUCLEOTIDE SEQUENCE [LARGE SCALE GENOMIC DNA]</scope>
    <source>
        <strain evidence="3">Brown Norway</strain>
    </source>
</reference>
<reference evidence="3" key="3">
    <citation type="submission" date="2025-09" db="UniProtKB">
        <authorList>
            <consortium name="Ensembl"/>
        </authorList>
    </citation>
    <scope>IDENTIFICATION</scope>
    <source>
        <strain evidence="3">Brown Norway</strain>
    </source>
</reference>
<comment type="similarity">
    <text evidence="1">Belongs to the SPIN/STSY family.</text>
</comment>
<dbReference type="Proteomes" id="UP000002494">
    <property type="component" value="Chromosome Y"/>
</dbReference>
<organism evidence="3 4">
    <name type="scientific">Rattus norvegicus</name>
    <name type="common">Rat</name>
    <dbReference type="NCBI Taxonomy" id="10116"/>
    <lineage>
        <taxon>Eukaryota</taxon>
        <taxon>Metazoa</taxon>
        <taxon>Chordata</taxon>
        <taxon>Craniata</taxon>
        <taxon>Vertebrata</taxon>
        <taxon>Euteleostomi</taxon>
        <taxon>Mammalia</taxon>
        <taxon>Eutheria</taxon>
        <taxon>Euarchontoglires</taxon>
        <taxon>Glires</taxon>
        <taxon>Rodentia</taxon>
        <taxon>Myomorpha</taxon>
        <taxon>Muroidea</taxon>
        <taxon>Muridae</taxon>
        <taxon>Murinae</taxon>
        <taxon>Rattus</taxon>
    </lineage>
</organism>
<proteinExistence type="inferred from homology"/>
<keyword evidence="4" id="KW-1185">Reference proteome</keyword>
<dbReference type="GeneTree" id="ENSGT00950000182925"/>
<dbReference type="RefSeq" id="XP_063136728.1">
    <property type="nucleotide sequence ID" value="XM_063280658.1"/>
</dbReference>
<protein>
    <submittedName>
        <fullName evidence="3">Uncharacterized protein</fullName>
    </submittedName>
</protein>
<dbReference type="InterPro" id="IPR042567">
    <property type="entry name" value="SPIN/Ssty_sf"/>
</dbReference>
<name>A0ABK0LRE5_RAT</name>
<dbReference type="InterPro" id="IPR003671">
    <property type="entry name" value="SPIN/Ssty"/>
</dbReference>
<reference evidence="3" key="2">
    <citation type="submission" date="2025-08" db="UniProtKB">
        <authorList>
            <consortium name="Ensembl"/>
        </authorList>
    </citation>
    <scope>IDENTIFICATION</scope>
    <source>
        <strain evidence="3">Brown Norway</strain>
    </source>
</reference>
<dbReference type="GeneID" id="134484396"/>
<evidence type="ECO:0000313" key="4">
    <source>
        <dbReference type="Proteomes" id="UP000002494"/>
    </source>
</evidence>
<evidence type="ECO:0000256" key="1">
    <source>
        <dbReference type="ARBA" id="ARBA00009467"/>
    </source>
</evidence>
<dbReference type="Pfam" id="PF02513">
    <property type="entry name" value="Spin-Ssty"/>
    <property type="match status" value="3"/>
</dbReference>
<dbReference type="PANTHER" id="PTHR10405">
    <property type="entry name" value="SPINDLIN"/>
    <property type="match status" value="1"/>
</dbReference>
<evidence type="ECO:0000256" key="2">
    <source>
        <dbReference type="SAM" id="MobiDB-lite"/>
    </source>
</evidence>
<feature type="region of interest" description="Disordered" evidence="2">
    <location>
        <begin position="29"/>
        <end position="50"/>
    </location>
</feature>